<keyword evidence="3" id="KW-0732">Signal</keyword>
<dbReference type="InterPro" id="IPR008978">
    <property type="entry name" value="HSP20-like_chaperone"/>
</dbReference>
<evidence type="ECO:0000256" key="3">
    <source>
        <dbReference type="SAM" id="SignalP"/>
    </source>
</evidence>
<dbReference type="AlphaFoldDB" id="A0AAV1IUV9"/>
<keyword evidence="6" id="KW-1185">Reference proteome</keyword>
<feature type="chain" id="PRO_5043438209" description="SHSP domain-containing protein" evidence="3">
    <location>
        <begin position="39"/>
        <end position="177"/>
    </location>
</feature>
<sequence>MNCDLRHIMLDAASLTSRTPNVNMFRLVLIGLLSLAAAAPKPVKNDIESYMDHKFAVIDKKAREFWTEFENTMKTFEEKMEDLGRRFPNPVLQEGIEGGKYIIRLSIPGFKEDEISVVVKKHNMVVEAHHERGNSEDNFINARSLPSNVEGGEWSYDNDVLTIEFTVKQENNDDYEN</sequence>
<comment type="similarity">
    <text evidence="1 2">Belongs to the small heat shock protein (HSP20) family.</text>
</comment>
<dbReference type="InterPro" id="IPR002068">
    <property type="entry name" value="A-crystallin/Hsp20_dom"/>
</dbReference>
<accession>A0AAV1IUV9</accession>
<feature type="domain" description="SHSP" evidence="4">
    <location>
        <begin position="82"/>
        <end position="177"/>
    </location>
</feature>
<dbReference type="Proteomes" id="UP001497472">
    <property type="component" value="Unassembled WGS sequence"/>
</dbReference>
<evidence type="ECO:0000259" key="4">
    <source>
        <dbReference type="PROSITE" id="PS01031"/>
    </source>
</evidence>
<evidence type="ECO:0000256" key="2">
    <source>
        <dbReference type="RuleBase" id="RU003616"/>
    </source>
</evidence>
<name>A0AAV1IUV9_9NEOP</name>
<evidence type="ECO:0000256" key="1">
    <source>
        <dbReference type="PROSITE-ProRule" id="PRU00285"/>
    </source>
</evidence>
<dbReference type="Gene3D" id="2.60.40.790">
    <property type="match status" value="1"/>
</dbReference>
<gene>
    <name evidence="5" type="ORF">LNINA_LOCUS440</name>
</gene>
<feature type="signal peptide" evidence="3">
    <location>
        <begin position="1"/>
        <end position="38"/>
    </location>
</feature>
<reference evidence="5 6" key="1">
    <citation type="submission" date="2023-11" db="EMBL/GenBank/DDBJ databases">
        <authorList>
            <person name="Okamura Y."/>
        </authorList>
    </citation>
    <scope>NUCLEOTIDE SEQUENCE [LARGE SCALE GENOMIC DNA]</scope>
</reference>
<evidence type="ECO:0000313" key="5">
    <source>
        <dbReference type="EMBL" id="CAK1540382.1"/>
    </source>
</evidence>
<dbReference type="EMBL" id="CAVLEF010000001">
    <property type="protein sequence ID" value="CAK1540382.1"/>
    <property type="molecule type" value="Genomic_DNA"/>
</dbReference>
<dbReference type="SUPFAM" id="SSF49764">
    <property type="entry name" value="HSP20-like chaperones"/>
    <property type="match status" value="1"/>
</dbReference>
<dbReference type="Pfam" id="PF00011">
    <property type="entry name" value="HSP20"/>
    <property type="match status" value="1"/>
</dbReference>
<dbReference type="CDD" id="cd06464">
    <property type="entry name" value="ACD_sHsps-like"/>
    <property type="match status" value="1"/>
</dbReference>
<organism evidence="5 6">
    <name type="scientific">Leptosia nina</name>
    <dbReference type="NCBI Taxonomy" id="320188"/>
    <lineage>
        <taxon>Eukaryota</taxon>
        <taxon>Metazoa</taxon>
        <taxon>Ecdysozoa</taxon>
        <taxon>Arthropoda</taxon>
        <taxon>Hexapoda</taxon>
        <taxon>Insecta</taxon>
        <taxon>Pterygota</taxon>
        <taxon>Neoptera</taxon>
        <taxon>Endopterygota</taxon>
        <taxon>Lepidoptera</taxon>
        <taxon>Glossata</taxon>
        <taxon>Ditrysia</taxon>
        <taxon>Papilionoidea</taxon>
        <taxon>Pieridae</taxon>
        <taxon>Pierinae</taxon>
        <taxon>Leptosia</taxon>
    </lineage>
</organism>
<proteinExistence type="inferred from homology"/>
<evidence type="ECO:0000313" key="6">
    <source>
        <dbReference type="Proteomes" id="UP001497472"/>
    </source>
</evidence>
<comment type="caution">
    <text evidence="5">The sequence shown here is derived from an EMBL/GenBank/DDBJ whole genome shotgun (WGS) entry which is preliminary data.</text>
</comment>
<protein>
    <recommendedName>
        <fullName evidence="4">SHSP domain-containing protein</fullName>
    </recommendedName>
</protein>
<dbReference type="PROSITE" id="PS01031">
    <property type="entry name" value="SHSP"/>
    <property type="match status" value="1"/>
</dbReference>